<dbReference type="Gene3D" id="3.40.190.10">
    <property type="entry name" value="Periplasmic binding protein-like II"/>
    <property type="match status" value="2"/>
</dbReference>
<evidence type="ECO:0000313" key="15">
    <source>
        <dbReference type="Proteomes" id="UP000194841"/>
    </source>
</evidence>
<keyword evidence="5" id="KW-0808">Transferase</keyword>
<sequence length="355" mass="40771">MRTLLIGLFFFLSPYQVKANDSVVLQLKWQHQFQFAGYYMAIERGYYHELGLNVTIVPAAPQDIDTIPKVVSGQADFGIANSGLLLHRMEGEPLVAMSAIFQSSPYCWLAKTDQGIRNVADFKGKRIAFFNQKEGAELFAMLSQHGLSAADFVLEDKKVTLQNWINNEVDILKVYATNEPFLLKQRQIGFHLFCPKKHGLNAYSDVLFTRQDVIDKNPQLVQRFYTATNKGWREAINHPEEAIEVIKTHYNSQKSRAHLAFEAEKLINLVHSDHTQLGQMSSARWRVIADMYGIDRQIVEQNLPGFIYQTAKSQPWDISWMHILACIIIVVSFPSYYRLLSTEEKRKNKLLVKLN</sequence>
<dbReference type="InterPro" id="IPR027939">
    <property type="entry name" value="NMT1/THI5"/>
</dbReference>
<evidence type="ECO:0000256" key="9">
    <source>
        <dbReference type="ARBA" id="ARBA00023004"/>
    </source>
</evidence>
<comment type="subunit">
    <text evidence="4">Homodimer.</text>
</comment>
<keyword evidence="12" id="KW-0812">Transmembrane</keyword>
<dbReference type="PANTHER" id="PTHR31528:SF1">
    <property type="entry name" value="4-AMINO-5-HYDROXYMETHYL-2-METHYLPYRIMIDINE PHOSPHATE SYNTHASE THI11-RELATED"/>
    <property type="match status" value="1"/>
</dbReference>
<keyword evidence="12" id="KW-1133">Transmembrane helix</keyword>
<comment type="function">
    <text evidence="1">Responsible for the formation of the pyrimidine heterocycle in the thiamine biosynthesis pathway. Catalyzes the formation of hydroxymethylpyrimidine phosphate (HMP-P) from histidine and pyridoxal phosphate (PLP). The protein uses PLP and the active site histidine to form HMP-P, generating an inactive enzyme. The enzyme can only undergo a single turnover, which suggests it is a suicide enzyme.</text>
</comment>
<organism evidence="14 15">
    <name type="scientific">Pseudoalteromonas ulvae</name>
    <dbReference type="NCBI Taxonomy" id="107327"/>
    <lineage>
        <taxon>Bacteria</taxon>
        <taxon>Pseudomonadati</taxon>
        <taxon>Pseudomonadota</taxon>
        <taxon>Gammaproteobacteria</taxon>
        <taxon>Alteromonadales</taxon>
        <taxon>Pseudoalteromonadaceae</taxon>
        <taxon>Pseudoalteromonas</taxon>
    </lineage>
</organism>
<reference evidence="14 15" key="1">
    <citation type="submission" date="2017-02" db="EMBL/GenBank/DDBJ databases">
        <title>Pseudoalteromonas ulvae TC14 Genome.</title>
        <authorList>
            <person name="Molmeret M."/>
        </authorList>
    </citation>
    <scope>NUCLEOTIDE SEQUENCE [LARGE SCALE GENOMIC DNA]</scope>
    <source>
        <strain evidence="14">TC14</strain>
    </source>
</reference>
<dbReference type="GO" id="GO:0009228">
    <property type="term" value="P:thiamine biosynthetic process"/>
    <property type="evidence" value="ECO:0007669"/>
    <property type="project" value="UniProtKB-KW"/>
</dbReference>
<keyword evidence="12" id="KW-0472">Membrane</keyword>
<evidence type="ECO:0000256" key="11">
    <source>
        <dbReference type="ARBA" id="ARBA00048179"/>
    </source>
</evidence>
<dbReference type="Proteomes" id="UP000194841">
    <property type="component" value="Unassembled WGS sequence"/>
</dbReference>
<dbReference type="PANTHER" id="PTHR31528">
    <property type="entry name" value="4-AMINO-5-HYDROXYMETHYL-2-METHYLPYRIMIDINE PHOSPHATE SYNTHASE THI11-RELATED"/>
    <property type="match status" value="1"/>
</dbReference>
<evidence type="ECO:0000256" key="7">
    <source>
        <dbReference type="ARBA" id="ARBA00022898"/>
    </source>
</evidence>
<comment type="similarity">
    <text evidence="3">Belongs to the NMT1/THI5 family.</text>
</comment>
<evidence type="ECO:0000256" key="1">
    <source>
        <dbReference type="ARBA" id="ARBA00003469"/>
    </source>
</evidence>
<dbReference type="AlphaFoldDB" id="A0A244CNX6"/>
<comment type="caution">
    <text evidence="14">The sequence shown here is derived from an EMBL/GenBank/DDBJ whole genome shotgun (WGS) entry which is preliminary data.</text>
</comment>
<gene>
    <name evidence="14" type="ORF">B1199_14275</name>
</gene>
<dbReference type="SUPFAM" id="SSF53850">
    <property type="entry name" value="Periplasmic binding protein-like II"/>
    <property type="match status" value="1"/>
</dbReference>
<keyword evidence="8" id="KW-0784">Thiamine biosynthesis</keyword>
<proteinExistence type="inferred from homology"/>
<evidence type="ECO:0000256" key="10">
    <source>
        <dbReference type="ARBA" id="ARBA00033171"/>
    </source>
</evidence>
<feature type="transmembrane region" description="Helical" evidence="12">
    <location>
        <begin position="320"/>
        <end position="340"/>
    </location>
</feature>
<dbReference type="OrthoDB" id="9180959at2"/>
<evidence type="ECO:0000256" key="4">
    <source>
        <dbReference type="ARBA" id="ARBA00011738"/>
    </source>
</evidence>
<feature type="domain" description="SsuA/THI5-like" evidence="13">
    <location>
        <begin position="32"/>
        <end position="242"/>
    </location>
</feature>
<dbReference type="Pfam" id="PF09084">
    <property type="entry name" value="NMT1"/>
    <property type="match status" value="1"/>
</dbReference>
<name>A0A244CNX6_PSEDV</name>
<evidence type="ECO:0000256" key="2">
    <source>
        <dbReference type="ARBA" id="ARBA00004948"/>
    </source>
</evidence>
<dbReference type="EMBL" id="MWPV01000004">
    <property type="protein sequence ID" value="OUL57327.1"/>
    <property type="molecule type" value="Genomic_DNA"/>
</dbReference>
<evidence type="ECO:0000256" key="3">
    <source>
        <dbReference type="ARBA" id="ARBA00009406"/>
    </source>
</evidence>
<dbReference type="RefSeq" id="WP_086744785.1">
    <property type="nucleotide sequence ID" value="NZ_MWPV01000004.1"/>
</dbReference>
<keyword evidence="15" id="KW-1185">Reference proteome</keyword>
<accession>A0A244CNX6</accession>
<dbReference type="GO" id="GO:0046872">
    <property type="term" value="F:metal ion binding"/>
    <property type="evidence" value="ECO:0007669"/>
    <property type="project" value="UniProtKB-KW"/>
</dbReference>
<dbReference type="InterPro" id="IPR015168">
    <property type="entry name" value="SsuA/THI5"/>
</dbReference>
<keyword evidence="7" id="KW-0663">Pyridoxal phosphate</keyword>
<comment type="pathway">
    <text evidence="2">Cofactor biosynthesis; thiamine diphosphate biosynthesis.</text>
</comment>
<evidence type="ECO:0000259" key="13">
    <source>
        <dbReference type="Pfam" id="PF09084"/>
    </source>
</evidence>
<evidence type="ECO:0000256" key="5">
    <source>
        <dbReference type="ARBA" id="ARBA00022679"/>
    </source>
</evidence>
<keyword evidence="9" id="KW-0408">Iron</keyword>
<evidence type="ECO:0000256" key="12">
    <source>
        <dbReference type="SAM" id="Phobius"/>
    </source>
</evidence>
<evidence type="ECO:0000256" key="6">
    <source>
        <dbReference type="ARBA" id="ARBA00022723"/>
    </source>
</evidence>
<evidence type="ECO:0000256" key="8">
    <source>
        <dbReference type="ARBA" id="ARBA00022977"/>
    </source>
</evidence>
<dbReference type="GO" id="GO:0016740">
    <property type="term" value="F:transferase activity"/>
    <property type="evidence" value="ECO:0007669"/>
    <property type="project" value="UniProtKB-KW"/>
</dbReference>
<keyword evidence="6" id="KW-0479">Metal-binding</keyword>
<protein>
    <recommendedName>
        <fullName evidence="10">Thiamine pyrimidine synthase</fullName>
    </recommendedName>
</protein>
<comment type="catalytic activity">
    <reaction evidence="11">
        <text>N(6)-(pyridoxal phosphate)-L-lysyl-[4-amino-5-hydroxymethyl-2-methylpyrimidine phosphate synthase] + L-histidyl-[4-amino-5-hydroxymethyl-2-methylpyrimidine phosphate synthase] + 2 Fe(3+) + 4 H2O = L-lysyl-[4-amino-5-hydroxymethyl-2-methylpyrimidine phosphate synthase] + (2S)-2-amino-5-hydroxy-4-oxopentanoyl-[4-amino-5-hydroxymethyl-2-methylpyrimidine phosphate synthase] + 4-amino-2-methyl-5-(phosphooxymethyl)pyrimidine + 3-oxopropanoate + 2 Fe(2+) + 2 H(+)</text>
        <dbReference type="Rhea" id="RHEA:65756"/>
        <dbReference type="Rhea" id="RHEA-COMP:16892"/>
        <dbReference type="Rhea" id="RHEA-COMP:16893"/>
        <dbReference type="Rhea" id="RHEA-COMP:16894"/>
        <dbReference type="Rhea" id="RHEA-COMP:16895"/>
        <dbReference type="ChEBI" id="CHEBI:15377"/>
        <dbReference type="ChEBI" id="CHEBI:15378"/>
        <dbReference type="ChEBI" id="CHEBI:29033"/>
        <dbReference type="ChEBI" id="CHEBI:29034"/>
        <dbReference type="ChEBI" id="CHEBI:29969"/>
        <dbReference type="ChEBI" id="CHEBI:29979"/>
        <dbReference type="ChEBI" id="CHEBI:33190"/>
        <dbReference type="ChEBI" id="CHEBI:58354"/>
        <dbReference type="ChEBI" id="CHEBI:143915"/>
        <dbReference type="ChEBI" id="CHEBI:157692"/>
    </reaction>
    <physiologicalReaction direction="left-to-right" evidence="11">
        <dbReference type="Rhea" id="RHEA:65757"/>
    </physiologicalReaction>
</comment>
<evidence type="ECO:0000313" key="14">
    <source>
        <dbReference type="EMBL" id="OUL57327.1"/>
    </source>
</evidence>